<sequence>MIKRIKIIMSIVMIIVVVAIAVRMYTSGQYTMYIPSKHTTFRAEVTDHMSMLDRLDRLTIRKISSADPYNEEDEVTITDPKEIRDMLKLLKDVELKRVQEFDVSKRNPYYYEWRLTINKEGRFTDRFGLTFYNEHAVSIYSEYKTRDQLQDYEITNELNINEMERLFEKLKEEQT</sequence>
<keyword evidence="1" id="KW-0472">Membrane</keyword>
<dbReference type="Proteomes" id="UP000069697">
    <property type="component" value="Unassembled WGS sequence"/>
</dbReference>
<feature type="transmembrane region" description="Helical" evidence="1">
    <location>
        <begin position="7"/>
        <end position="26"/>
    </location>
</feature>
<protein>
    <submittedName>
        <fullName evidence="2">Uncharacterized protein</fullName>
    </submittedName>
</protein>
<dbReference type="RefSeq" id="WP_062838161.1">
    <property type="nucleotide sequence ID" value="NZ_BCNV01000015.1"/>
</dbReference>
<comment type="caution">
    <text evidence="2">The sequence shown here is derived from an EMBL/GenBank/DDBJ whole genome shotgun (WGS) entry which is preliminary data.</text>
</comment>
<gene>
    <name evidence="2" type="ORF">PAHA3_6049</name>
</gene>
<name>A0A117I3T5_PAEAM</name>
<reference evidence="2 3" key="1">
    <citation type="journal article" date="2016" name="Genome Announc.">
        <title>Draft Genome Sequence of Paenibacillus amylolyticus Heshi-A3, Isolated from Fermented Rice Bran in a Japanese Fermented Seafood Dish.</title>
        <authorList>
            <person name="Akuzawa S."/>
            <person name="Nagaoka J."/>
            <person name="Kanekatsu M."/>
            <person name="Kubota E."/>
            <person name="Ohtake R."/>
            <person name="Suzuki T."/>
            <person name="Kanesaki Y."/>
        </authorList>
    </citation>
    <scope>NUCLEOTIDE SEQUENCE [LARGE SCALE GENOMIC DNA]</scope>
    <source>
        <strain evidence="2 3">Heshi-A3</strain>
    </source>
</reference>
<keyword evidence="1" id="KW-1133">Transmembrane helix</keyword>
<evidence type="ECO:0000313" key="2">
    <source>
        <dbReference type="EMBL" id="GAS85880.1"/>
    </source>
</evidence>
<evidence type="ECO:0000313" key="3">
    <source>
        <dbReference type="Proteomes" id="UP000069697"/>
    </source>
</evidence>
<accession>A0A117I3T5</accession>
<reference evidence="3" key="2">
    <citation type="submission" date="2016-01" db="EMBL/GenBank/DDBJ databases">
        <title>Draft Genome Sequence of Paenibacillus amylolyticus Heshi-A3 that Was Isolated from Fermented Rice Bran with Aging Salted Mackerel, Which Was Named Heshiko as Traditional Fermented Seafood in Japan.</title>
        <authorList>
            <person name="Akuzawa S."/>
            <person name="Nakagawa J."/>
            <person name="Kanekatsu T."/>
            <person name="Kubota E."/>
            <person name="Ohtake R."/>
            <person name="Suzuki T."/>
            <person name="Kanesaki Y."/>
        </authorList>
    </citation>
    <scope>NUCLEOTIDE SEQUENCE [LARGE SCALE GENOMIC DNA]</scope>
    <source>
        <strain evidence="3">Heshi-A3</strain>
    </source>
</reference>
<evidence type="ECO:0000256" key="1">
    <source>
        <dbReference type="SAM" id="Phobius"/>
    </source>
</evidence>
<proteinExistence type="predicted"/>
<dbReference type="AlphaFoldDB" id="A0A117I3T5"/>
<dbReference type="EMBL" id="BCNV01000015">
    <property type="protein sequence ID" value="GAS85880.1"/>
    <property type="molecule type" value="Genomic_DNA"/>
</dbReference>
<keyword evidence="1" id="KW-0812">Transmembrane</keyword>
<organism evidence="2 3">
    <name type="scientific">Paenibacillus amylolyticus</name>
    <dbReference type="NCBI Taxonomy" id="1451"/>
    <lineage>
        <taxon>Bacteria</taxon>
        <taxon>Bacillati</taxon>
        <taxon>Bacillota</taxon>
        <taxon>Bacilli</taxon>
        <taxon>Bacillales</taxon>
        <taxon>Paenibacillaceae</taxon>
        <taxon>Paenibacillus</taxon>
    </lineage>
</organism>